<proteinExistence type="inferred from homology"/>
<reference evidence="8 9" key="1">
    <citation type="submission" date="2021-12" db="EMBL/GenBank/DDBJ databases">
        <title>Siccirubricoccus leaddurans sp. nov., a high concentration Zn2+ tolerance bacterium.</title>
        <authorList>
            <person name="Cao Y."/>
        </authorList>
    </citation>
    <scope>NUCLEOTIDE SEQUENCE [LARGE SCALE GENOMIC DNA]</scope>
    <source>
        <strain evidence="8 9">KC 17139</strain>
    </source>
</reference>
<dbReference type="SUPFAM" id="SSF55486">
    <property type="entry name" value="Metalloproteases ('zincins'), catalytic domain"/>
    <property type="match status" value="1"/>
</dbReference>
<dbReference type="SUPFAM" id="SSF51120">
    <property type="entry name" value="beta-Roll"/>
    <property type="match status" value="3"/>
</dbReference>
<evidence type="ECO:0000256" key="5">
    <source>
        <dbReference type="ARBA" id="ARBA00022737"/>
    </source>
</evidence>
<dbReference type="CDD" id="cd04277">
    <property type="entry name" value="ZnMc_serralysin_like"/>
    <property type="match status" value="1"/>
</dbReference>
<evidence type="ECO:0000256" key="3">
    <source>
        <dbReference type="ARBA" id="ARBA00009490"/>
    </source>
</evidence>
<comment type="caution">
    <text evidence="8">The sequence shown here is derived from an EMBL/GenBank/DDBJ whole genome shotgun (WGS) entry which is preliminary data.</text>
</comment>
<sequence>MAMPTSLSATHQDELDGLLYGRVWSGDLSFGFPDSIADYEPDYAGAEPHDGFAPVSAATQAVVRAALLGTPGTATRVLQGLGVAQLTALPIAEAGTEPADLRVAQSNAPTTSYGYYPGPGTGGDVWFGTVYDYRNPLLGNYAYLTTLHELGHALGLKHAQETGGVANLAVPADRDGLEFTVMSYRSYIGGPASYSFGPWDAPQSYMMLDIAALQAMYGANYATRAGDDTYRWSPATGEMFIDGIGQGMPGGNRIFLTLWDGGGHDTFDLSNYGNGVQVSLAAGGWSVLDPAQLARLGEAQLAAGNVFNAMLHQGDTRSLIEDVIGGAGNDTIGGNELGNRLWGGEGNDSLSGLAGSDTLEGGAGADTLDGGAGNDTLDGGAGPDLLLGGPGDDLYLVTAAEDLVTEAANGGSDTIQSGASFTLPDHVEALTLTGTGDLSGIGNALGNRIAGNAGNDLLDGGGGNDTLAGGAGDDTYVVDSSGDRLVERSDAGTDLVRSAVSWTLGANFENLVLTGSAGLLGAGNAQDNVIIGNAGGNLLLGGEGSDTLLGGDGLDTLAGGAGQDAFRFAAADAGADLILDFNTAEDRFEFSVAGFAGLAAGMSLAGRLVIAAGAAASGALGQILFDTASATLSWDADGGGNGAAVLLATLYAPLGAVSTADFVVIA</sequence>
<keyword evidence="4" id="KW-0964">Secreted</keyword>
<dbReference type="Pfam" id="PF08548">
    <property type="entry name" value="Peptidase_M10_C"/>
    <property type="match status" value="1"/>
</dbReference>
<dbReference type="PANTHER" id="PTHR38340:SF1">
    <property type="entry name" value="S-LAYER PROTEIN"/>
    <property type="match status" value="1"/>
</dbReference>
<dbReference type="InterPro" id="IPR011049">
    <property type="entry name" value="Serralysin-like_metalloprot_C"/>
</dbReference>
<dbReference type="Pfam" id="PF00353">
    <property type="entry name" value="HemolysinCabind"/>
    <property type="match status" value="3"/>
</dbReference>
<dbReference type="InterPro" id="IPR034033">
    <property type="entry name" value="Serralysin-like"/>
</dbReference>
<evidence type="ECO:0000313" key="8">
    <source>
        <dbReference type="EMBL" id="MCO6419079.1"/>
    </source>
</evidence>
<accession>A0ABT1DAW4</accession>
<evidence type="ECO:0000256" key="4">
    <source>
        <dbReference type="ARBA" id="ARBA00022525"/>
    </source>
</evidence>
<dbReference type="InterPro" id="IPR006026">
    <property type="entry name" value="Peptidase_Metallo"/>
</dbReference>
<evidence type="ECO:0000256" key="1">
    <source>
        <dbReference type="ARBA" id="ARBA00001913"/>
    </source>
</evidence>
<comment type="subcellular location">
    <subcellularLocation>
        <location evidence="2">Secreted</location>
    </subcellularLocation>
</comment>
<evidence type="ECO:0000259" key="7">
    <source>
        <dbReference type="SMART" id="SM00235"/>
    </source>
</evidence>
<dbReference type="Proteomes" id="UP001523392">
    <property type="component" value="Unassembled WGS sequence"/>
</dbReference>
<feature type="domain" description="Peptidase metallopeptidase" evidence="7">
    <location>
        <begin position="20"/>
        <end position="198"/>
    </location>
</feature>
<dbReference type="RefSeq" id="WP_252955700.1">
    <property type="nucleotide sequence ID" value="NZ_JAFIRR010000168.1"/>
</dbReference>
<protein>
    <recommendedName>
        <fullName evidence="7">Peptidase metallopeptidase domain-containing protein</fullName>
    </recommendedName>
</protein>
<feature type="region of interest" description="Disordered" evidence="6">
    <location>
        <begin position="352"/>
        <end position="384"/>
    </location>
</feature>
<dbReference type="Gene3D" id="2.150.10.10">
    <property type="entry name" value="Serralysin-like metalloprotease, C-terminal"/>
    <property type="match status" value="3"/>
</dbReference>
<dbReference type="InterPro" id="IPR001343">
    <property type="entry name" value="Hemolysn_Ca-bd"/>
</dbReference>
<keyword evidence="9" id="KW-1185">Reference proteome</keyword>
<dbReference type="PANTHER" id="PTHR38340">
    <property type="entry name" value="S-LAYER PROTEIN"/>
    <property type="match status" value="1"/>
</dbReference>
<dbReference type="InterPro" id="IPR013858">
    <property type="entry name" value="Peptidase_M10B_C"/>
</dbReference>
<evidence type="ECO:0000256" key="6">
    <source>
        <dbReference type="SAM" id="MobiDB-lite"/>
    </source>
</evidence>
<dbReference type="EMBL" id="JAFIRR010000168">
    <property type="protein sequence ID" value="MCO6419079.1"/>
    <property type="molecule type" value="Genomic_DNA"/>
</dbReference>
<dbReference type="SMART" id="SM00235">
    <property type="entry name" value="ZnMc"/>
    <property type="match status" value="1"/>
</dbReference>
<comment type="cofactor">
    <cofactor evidence="1">
        <name>Ca(2+)</name>
        <dbReference type="ChEBI" id="CHEBI:29108"/>
    </cofactor>
</comment>
<dbReference type="InterPro" id="IPR050557">
    <property type="entry name" value="RTX_toxin/Mannuronan_C5-epim"/>
</dbReference>
<evidence type="ECO:0000256" key="2">
    <source>
        <dbReference type="ARBA" id="ARBA00004613"/>
    </source>
</evidence>
<feature type="compositionally biased region" description="Low complexity" evidence="6">
    <location>
        <begin position="365"/>
        <end position="384"/>
    </location>
</feature>
<dbReference type="InterPro" id="IPR024079">
    <property type="entry name" value="MetalloPept_cat_dom_sf"/>
</dbReference>
<organism evidence="8 9">
    <name type="scientific">Siccirubricoccus soli</name>
    <dbReference type="NCBI Taxonomy" id="2899147"/>
    <lineage>
        <taxon>Bacteria</taxon>
        <taxon>Pseudomonadati</taxon>
        <taxon>Pseudomonadota</taxon>
        <taxon>Alphaproteobacteria</taxon>
        <taxon>Acetobacterales</taxon>
        <taxon>Roseomonadaceae</taxon>
        <taxon>Siccirubricoccus</taxon>
    </lineage>
</organism>
<dbReference type="PROSITE" id="PS00330">
    <property type="entry name" value="HEMOLYSIN_CALCIUM"/>
    <property type="match status" value="5"/>
</dbReference>
<dbReference type="PRINTS" id="PR00313">
    <property type="entry name" value="CABNDNGRPT"/>
</dbReference>
<evidence type="ECO:0000313" key="9">
    <source>
        <dbReference type="Proteomes" id="UP001523392"/>
    </source>
</evidence>
<comment type="similarity">
    <text evidence="3">Belongs to the peptidase M10B family.</text>
</comment>
<keyword evidence="5" id="KW-0677">Repeat</keyword>
<dbReference type="InterPro" id="IPR018511">
    <property type="entry name" value="Hemolysin-typ_Ca-bd_CS"/>
</dbReference>
<name>A0ABT1DAW4_9PROT</name>
<dbReference type="Gene3D" id="3.40.390.10">
    <property type="entry name" value="Collagenase (Catalytic Domain)"/>
    <property type="match status" value="1"/>
</dbReference>
<gene>
    <name evidence="8" type="ORF">JYK14_23385</name>
</gene>